<keyword evidence="7" id="KW-0156">Chromatin regulator</keyword>
<dbReference type="PANTHER" id="PTHR14017">
    <property type="entry name" value="LYSINE-SPECIFIC DEMETHYLASE"/>
    <property type="match status" value="1"/>
</dbReference>
<evidence type="ECO:0000256" key="5">
    <source>
        <dbReference type="ARBA" id="ARBA00022723"/>
    </source>
</evidence>
<evidence type="ECO:0000256" key="10">
    <source>
        <dbReference type="ARBA" id="ARBA00023004"/>
    </source>
</evidence>
<keyword evidence="5" id="KW-0479">Metal-binding</keyword>
<evidence type="ECO:0000256" key="13">
    <source>
        <dbReference type="ARBA" id="ARBA00034525"/>
    </source>
</evidence>
<keyword evidence="16" id="KW-1185">Reference proteome</keyword>
<proteinExistence type="inferred from homology"/>
<dbReference type="GO" id="GO:0031490">
    <property type="term" value="F:chromatin DNA binding"/>
    <property type="evidence" value="ECO:0007669"/>
    <property type="project" value="TreeGrafter"/>
</dbReference>
<keyword evidence="8" id="KW-0223">Dioxygenase</keyword>
<evidence type="ECO:0000256" key="9">
    <source>
        <dbReference type="ARBA" id="ARBA00023002"/>
    </source>
</evidence>
<evidence type="ECO:0000256" key="12">
    <source>
        <dbReference type="ARBA" id="ARBA00034483"/>
    </source>
</evidence>
<dbReference type="FunFam" id="1.20.58.1370:FF:000001">
    <property type="entry name" value="lysine-specific demethylase 6A isoform X2"/>
    <property type="match status" value="1"/>
</dbReference>
<keyword evidence="11" id="KW-0539">Nucleus</keyword>
<dbReference type="FunFam" id="2.10.110.20:FF:000001">
    <property type="entry name" value="lysine-specific demethylase 6A isoform X2"/>
    <property type="match status" value="1"/>
</dbReference>
<comment type="similarity">
    <text evidence="12">Belongs to the UTX family.</text>
</comment>
<keyword evidence="6" id="KW-0862">Zinc</keyword>
<dbReference type="GO" id="GO:0007507">
    <property type="term" value="P:heart development"/>
    <property type="evidence" value="ECO:0007669"/>
    <property type="project" value="TreeGrafter"/>
</dbReference>
<evidence type="ECO:0000256" key="6">
    <source>
        <dbReference type="ARBA" id="ARBA00022833"/>
    </source>
</evidence>
<feature type="domain" description="JmjC" evidence="15">
    <location>
        <begin position="99"/>
        <end position="250"/>
    </location>
</feature>
<dbReference type="Gene3D" id="2.10.110.20">
    <property type="match status" value="1"/>
</dbReference>
<dbReference type="GO" id="GO:0071558">
    <property type="term" value="F:histone H3K27me2/H3K27me3 demethylase activity"/>
    <property type="evidence" value="ECO:0007669"/>
    <property type="project" value="UniProtKB-EC"/>
</dbReference>
<dbReference type="SUPFAM" id="SSF51197">
    <property type="entry name" value="Clavaminate synthase-like"/>
    <property type="match status" value="1"/>
</dbReference>
<comment type="cofactor">
    <cofactor evidence="1">
        <name>Fe(2+)</name>
        <dbReference type="ChEBI" id="CHEBI:29033"/>
    </cofactor>
</comment>
<evidence type="ECO:0000259" key="15">
    <source>
        <dbReference type="PROSITE" id="PS51184"/>
    </source>
</evidence>
<organism evidence="16 17">
    <name type="scientific">Geospiza fortis</name>
    <name type="common">Medium ground-finch</name>
    <dbReference type="NCBI Taxonomy" id="48883"/>
    <lineage>
        <taxon>Eukaryota</taxon>
        <taxon>Metazoa</taxon>
        <taxon>Chordata</taxon>
        <taxon>Craniata</taxon>
        <taxon>Vertebrata</taxon>
        <taxon>Euteleostomi</taxon>
        <taxon>Archelosauria</taxon>
        <taxon>Archosauria</taxon>
        <taxon>Dinosauria</taxon>
        <taxon>Saurischia</taxon>
        <taxon>Theropoda</taxon>
        <taxon>Coelurosauria</taxon>
        <taxon>Aves</taxon>
        <taxon>Neognathae</taxon>
        <taxon>Neoaves</taxon>
        <taxon>Telluraves</taxon>
        <taxon>Australaves</taxon>
        <taxon>Passeriformes</taxon>
        <taxon>Thraupidae</taxon>
        <taxon>Geospiza</taxon>
    </lineage>
</organism>
<sequence length="399" mass="45221">MNDSLLIGCQKGLESKRDAFSPVLLQFCTDPKNPITVIRGLAGSLRLNLGLFSTKTLVEASGEHAVEVRTQVQQPSDQNWDLSGTRQVWPCESSQNLRNTWGHLENTQNTPGHAWGTHLGMNTVQLYMKVPGSRTPGHQENNNFCSVNINIGPGDCEWFAVHEHYWETISAFCDRHGVDYLTGSGWPILEDLYRSNIPVYRFVQRPGDLVWINAGTVHWVQATGWCNNIAWNVGPLTAYQYQLALERYEWNEVKNVKSIVPMIHVSWNVARTVKISDPDLYKMIKYCLLQSIKHCQVQRESLVRAGKKIAYQGRVKDEPAYYCNECDVEVFNILFVTSETGGRNTYLVHCEGCARRRGGGLAGVIVLEQYKTEELMQIYDGFTLVSKWVNVDFGAPKNE</sequence>
<dbReference type="Pfam" id="PF21322">
    <property type="entry name" value="KDM6_C-hel"/>
    <property type="match status" value="1"/>
</dbReference>
<evidence type="ECO:0000256" key="4">
    <source>
        <dbReference type="ARBA" id="ARBA00022553"/>
    </source>
</evidence>
<keyword evidence="9" id="KW-0560">Oxidoreductase</keyword>
<dbReference type="Pfam" id="PF21326">
    <property type="entry name" value="KDM6_GATAL"/>
    <property type="match status" value="1"/>
</dbReference>
<dbReference type="GeneID" id="115949089"/>
<dbReference type="PROSITE" id="PS51184">
    <property type="entry name" value="JMJC"/>
    <property type="match status" value="1"/>
</dbReference>
<dbReference type="GO" id="GO:0010468">
    <property type="term" value="P:regulation of gene expression"/>
    <property type="evidence" value="ECO:0007669"/>
    <property type="project" value="TreeGrafter"/>
</dbReference>
<accession>A0A8N5F4R1</accession>
<evidence type="ECO:0000256" key="3">
    <source>
        <dbReference type="ARBA" id="ARBA00004123"/>
    </source>
</evidence>
<comment type="catalytic activity">
    <reaction evidence="14">
        <text>N(6),N(6),N(6)-trimethyl-L-lysyl(27)-[histone H3] + 2 2-oxoglutarate + 2 O2 = N(6)-methyl-L-lysyl(27)-[histone H3] + 2 formaldehyde + 2 succinate + 2 CO2</text>
        <dbReference type="Rhea" id="RHEA:60224"/>
        <dbReference type="Rhea" id="RHEA-COMP:15535"/>
        <dbReference type="Rhea" id="RHEA-COMP:15544"/>
        <dbReference type="ChEBI" id="CHEBI:15379"/>
        <dbReference type="ChEBI" id="CHEBI:16526"/>
        <dbReference type="ChEBI" id="CHEBI:16810"/>
        <dbReference type="ChEBI" id="CHEBI:16842"/>
        <dbReference type="ChEBI" id="CHEBI:30031"/>
        <dbReference type="ChEBI" id="CHEBI:61929"/>
        <dbReference type="ChEBI" id="CHEBI:61961"/>
        <dbReference type="EC" id="1.14.11.68"/>
    </reaction>
</comment>
<evidence type="ECO:0000256" key="11">
    <source>
        <dbReference type="ARBA" id="ARBA00023242"/>
    </source>
</evidence>
<comment type="cofactor">
    <cofactor evidence="2">
        <name>L-ascorbate</name>
        <dbReference type="ChEBI" id="CHEBI:38290"/>
    </cofactor>
</comment>
<evidence type="ECO:0000256" key="7">
    <source>
        <dbReference type="ARBA" id="ARBA00022853"/>
    </source>
</evidence>
<dbReference type="SMART" id="SM00558">
    <property type="entry name" value="JmjC"/>
    <property type="match status" value="1"/>
</dbReference>
<dbReference type="GO" id="GO:0044666">
    <property type="term" value="C:MLL3/4 complex"/>
    <property type="evidence" value="ECO:0007669"/>
    <property type="project" value="TreeGrafter"/>
</dbReference>
<dbReference type="PANTHER" id="PTHR14017:SF5">
    <property type="entry name" value="LYSINE-SPECIFIC DEMETHYLASE 6B"/>
    <property type="match status" value="1"/>
</dbReference>
<dbReference type="Pfam" id="PF02373">
    <property type="entry name" value="JmjC"/>
    <property type="match status" value="1"/>
</dbReference>
<keyword evidence="4" id="KW-0597">Phosphoprotein</keyword>
<evidence type="ECO:0000256" key="2">
    <source>
        <dbReference type="ARBA" id="ARBA00001961"/>
    </source>
</evidence>
<dbReference type="AlphaFoldDB" id="A0A8N5F4R1"/>
<dbReference type="InterPro" id="IPR048560">
    <property type="entry name" value="KDM6A_B-like_GATAL"/>
</dbReference>
<dbReference type="RefSeq" id="XP_030921256.1">
    <property type="nucleotide sequence ID" value="XM_031065396.1"/>
</dbReference>
<dbReference type="InterPro" id="IPR046941">
    <property type="entry name" value="KDM6_GATAL_sf"/>
</dbReference>
<keyword evidence="10" id="KW-0408">Iron</keyword>
<dbReference type="Proteomes" id="UP000504602">
    <property type="component" value="Unplaced"/>
</dbReference>
<dbReference type="EC" id="1.14.11.68" evidence="13"/>
<dbReference type="InterPro" id="IPR003347">
    <property type="entry name" value="JmjC_dom"/>
</dbReference>
<evidence type="ECO:0000313" key="17">
    <source>
        <dbReference type="RefSeq" id="XP_030921256.1"/>
    </source>
</evidence>
<dbReference type="InterPro" id="IPR048562">
    <property type="entry name" value="KDM6A_B-like_C-hel"/>
</dbReference>
<dbReference type="Gene3D" id="2.60.120.650">
    <property type="entry name" value="Cupin"/>
    <property type="match status" value="2"/>
</dbReference>
<dbReference type="GO" id="GO:0046872">
    <property type="term" value="F:metal ion binding"/>
    <property type="evidence" value="ECO:0007669"/>
    <property type="project" value="UniProtKB-KW"/>
</dbReference>
<reference evidence="17" key="1">
    <citation type="submission" date="2025-08" db="UniProtKB">
        <authorList>
            <consortium name="RefSeq"/>
        </authorList>
    </citation>
    <scope>IDENTIFICATION</scope>
</reference>
<dbReference type="OrthoDB" id="418911at2759"/>
<dbReference type="GO" id="GO:0000978">
    <property type="term" value="F:RNA polymerase II cis-regulatory region sequence-specific DNA binding"/>
    <property type="evidence" value="ECO:0007669"/>
    <property type="project" value="TreeGrafter"/>
</dbReference>
<evidence type="ECO:0000256" key="8">
    <source>
        <dbReference type="ARBA" id="ARBA00022964"/>
    </source>
</evidence>
<evidence type="ECO:0000256" key="14">
    <source>
        <dbReference type="ARBA" id="ARBA00048695"/>
    </source>
</evidence>
<dbReference type="Gene3D" id="1.20.58.1370">
    <property type="match status" value="1"/>
</dbReference>
<comment type="subcellular location">
    <subcellularLocation>
        <location evidence="3">Nucleus</location>
    </subcellularLocation>
</comment>
<evidence type="ECO:0000256" key="1">
    <source>
        <dbReference type="ARBA" id="ARBA00001954"/>
    </source>
</evidence>
<gene>
    <name evidence="17" type="primary">LOC115949089</name>
</gene>
<dbReference type="InterPro" id="IPR051630">
    <property type="entry name" value="Corepressor-Demethylase"/>
</dbReference>
<name>A0A8N5F4R1_GEOFO</name>
<protein>
    <recommendedName>
        <fullName evidence="13">[histone H3]-trimethyl-L-lysine(27) demethylase</fullName>
        <ecNumber evidence="13">1.14.11.68</ecNumber>
    </recommendedName>
</protein>
<evidence type="ECO:0000313" key="16">
    <source>
        <dbReference type="Proteomes" id="UP000504602"/>
    </source>
</evidence>